<evidence type="ECO:0000313" key="3">
    <source>
        <dbReference type="Proteomes" id="UP000297280"/>
    </source>
</evidence>
<dbReference type="EMBL" id="PQXO01001428">
    <property type="protein sequence ID" value="TGO81002.1"/>
    <property type="molecule type" value="Genomic_DNA"/>
</dbReference>
<proteinExistence type="predicted"/>
<evidence type="ECO:0000313" key="2">
    <source>
        <dbReference type="EMBL" id="TGO81002.1"/>
    </source>
</evidence>
<feature type="compositionally biased region" description="Basic and acidic residues" evidence="1">
    <location>
        <begin position="10"/>
        <end position="30"/>
    </location>
</feature>
<organism evidence="2 3">
    <name type="scientific">Botrytis porri</name>
    <dbReference type="NCBI Taxonomy" id="87229"/>
    <lineage>
        <taxon>Eukaryota</taxon>
        <taxon>Fungi</taxon>
        <taxon>Dikarya</taxon>
        <taxon>Ascomycota</taxon>
        <taxon>Pezizomycotina</taxon>
        <taxon>Leotiomycetes</taxon>
        <taxon>Helotiales</taxon>
        <taxon>Sclerotiniaceae</taxon>
        <taxon>Botrytis</taxon>
    </lineage>
</organism>
<sequence length="119" mass="13828">MSRSQARATPRSERLPSEDVPNVKDSRGNEAQETLNKLARFVREVDDRMHFEVDERKNDQLKLKGNRNKITQKQVKQFAKDATVGNKEWELKIEGGVKGSYTFSWIDVLKHRKTASREL</sequence>
<dbReference type="AlphaFoldDB" id="A0A4Z1KBU3"/>
<keyword evidence="3" id="KW-1185">Reference proteome</keyword>
<comment type="caution">
    <text evidence="2">The sequence shown here is derived from an EMBL/GenBank/DDBJ whole genome shotgun (WGS) entry which is preliminary data.</text>
</comment>
<name>A0A4Z1KBU3_9HELO</name>
<reference evidence="2 3" key="1">
    <citation type="submission" date="2017-12" db="EMBL/GenBank/DDBJ databases">
        <title>Comparative genomics of Botrytis spp.</title>
        <authorList>
            <person name="Valero-Jimenez C.A."/>
            <person name="Tapia P."/>
            <person name="Veloso J."/>
            <person name="Silva-Moreno E."/>
            <person name="Staats M."/>
            <person name="Valdes J.H."/>
            <person name="Van Kan J.A.L."/>
        </authorList>
    </citation>
    <scope>NUCLEOTIDE SEQUENCE [LARGE SCALE GENOMIC DNA]</scope>
    <source>
        <strain evidence="2 3">MUCL3349</strain>
    </source>
</reference>
<evidence type="ECO:0000256" key="1">
    <source>
        <dbReference type="SAM" id="MobiDB-lite"/>
    </source>
</evidence>
<gene>
    <name evidence="2" type="ORF">BPOR_1436g00010</name>
</gene>
<protein>
    <submittedName>
        <fullName evidence="2">Uncharacterized protein</fullName>
    </submittedName>
</protein>
<dbReference type="Proteomes" id="UP000297280">
    <property type="component" value="Unassembled WGS sequence"/>
</dbReference>
<accession>A0A4Z1KBU3</accession>
<feature type="region of interest" description="Disordered" evidence="1">
    <location>
        <begin position="1"/>
        <end position="35"/>
    </location>
</feature>